<sequence>MVETTRFIGEYSLTVDEKGRLSIPVKYRSSLSRGAVVTRGLDSSLFLYTEKEWKVLAEKLAGMPISKANTRAFSRLMLAGAMDVEMDKQGRIILPDYLRAFSGIRKHVVIAGLYNRLEIWDETKWMNYKKQTEKGSANIAEELDQLI</sequence>
<evidence type="ECO:0000256" key="3">
    <source>
        <dbReference type="ARBA" id="ARBA00022737"/>
    </source>
</evidence>
<dbReference type="CDD" id="cd16320">
    <property type="entry name" value="MraZ_N"/>
    <property type="match status" value="1"/>
</dbReference>
<dbReference type="InterPro" id="IPR007159">
    <property type="entry name" value="SpoVT-AbrB_dom"/>
</dbReference>
<dbReference type="InterPro" id="IPR003444">
    <property type="entry name" value="MraZ"/>
</dbReference>
<dbReference type="InterPro" id="IPR038619">
    <property type="entry name" value="MraZ_sf"/>
</dbReference>
<dbReference type="GO" id="GO:0003700">
    <property type="term" value="F:DNA-binding transcription factor activity"/>
    <property type="evidence" value="ECO:0007669"/>
    <property type="project" value="UniProtKB-UniRule"/>
</dbReference>
<evidence type="ECO:0000256" key="4">
    <source>
        <dbReference type="ARBA" id="ARBA00023015"/>
    </source>
</evidence>
<dbReference type="PANTHER" id="PTHR34701">
    <property type="entry name" value="TRANSCRIPTIONAL REGULATOR MRAZ"/>
    <property type="match status" value="1"/>
</dbReference>
<dbReference type="HAMAP" id="MF_01008">
    <property type="entry name" value="MraZ"/>
    <property type="match status" value="1"/>
</dbReference>
<evidence type="ECO:0000313" key="10">
    <source>
        <dbReference type="Proteomes" id="UP000176864"/>
    </source>
</evidence>
<dbReference type="PROSITE" id="PS51740">
    <property type="entry name" value="SPOVT_ABRB"/>
    <property type="match status" value="2"/>
</dbReference>
<dbReference type="GO" id="GO:2000143">
    <property type="term" value="P:negative regulation of DNA-templated transcription initiation"/>
    <property type="evidence" value="ECO:0007669"/>
    <property type="project" value="TreeGrafter"/>
</dbReference>
<dbReference type="SUPFAM" id="SSF89447">
    <property type="entry name" value="AbrB/MazE/MraZ-like"/>
    <property type="match status" value="1"/>
</dbReference>
<keyword evidence="4 7" id="KW-0805">Transcription regulation</keyword>
<dbReference type="CDD" id="cd16321">
    <property type="entry name" value="MraZ_C"/>
    <property type="match status" value="1"/>
</dbReference>
<dbReference type="Gene3D" id="3.40.1550.20">
    <property type="entry name" value="Transcriptional regulator MraZ domain"/>
    <property type="match status" value="1"/>
</dbReference>
<dbReference type="InterPro" id="IPR037914">
    <property type="entry name" value="SpoVT-AbrB_sf"/>
</dbReference>
<dbReference type="PANTHER" id="PTHR34701:SF1">
    <property type="entry name" value="TRANSCRIPTIONAL REGULATOR MRAZ"/>
    <property type="match status" value="1"/>
</dbReference>
<evidence type="ECO:0000259" key="8">
    <source>
        <dbReference type="PROSITE" id="PS51740"/>
    </source>
</evidence>
<dbReference type="Pfam" id="PF02381">
    <property type="entry name" value="MraZ"/>
    <property type="match status" value="2"/>
</dbReference>
<dbReference type="EMBL" id="MFEK01000001">
    <property type="protein sequence ID" value="OGE79563.1"/>
    <property type="molecule type" value="Genomic_DNA"/>
</dbReference>
<keyword evidence="9" id="KW-0132">Cell division</keyword>
<keyword evidence="6 7" id="KW-0804">Transcription</keyword>
<dbReference type="STRING" id="1817824.A2751_00410"/>
<proteinExistence type="inferred from homology"/>
<evidence type="ECO:0000256" key="2">
    <source>
        <dbReference type="ARBA" id="ARBA00022490"/>
    </source>
</evidence>
<dbReference type="Proteomes" id="UP000176864">
    <property type="component" value="Unassembled WGS sequence"/>
</dbReference>
<gene>
    <name evidence="7" type="primary">mraZ</name>
    <name evidence="9" type="ORF">A2751_00410</name>
</gene>
<evidence type="ECO:0000313" key="9">
    <source>
        <dbReference type="EMBL" id="OGE79563.1"/>
    </source>
</evidence>
<dbReference type="InterPro" id="IPR035644">
    <property type="entry name" value="MraZ_C"/>
</dbReference>
<dbReference type="GO" id="GO:0009295">
    <property type="term" value="C:nucleoid"/>
    <property type="evidence" value="ECO:0007669"/>
    <property type="project" value="UniProtKB-SubCell"/>
</dbReference>
<protein>
    <recommendedName>
        <fullName evidence="1 7">Transcriptional regulator MraZ</fullName>
    </recommendedName>
</protein>
<dbReference type="GO" id="GO:0051301">
    <property type="term" value="P:cell division"/>
    <property type="evidence" value="ECO:0007669"/>
    <property type="project" value="UniProtKB-KW"/>
</dbReference>
<evidence type="ECO:0000256" key="6">
    <source>
        <dbReference type="ARBA" id="ARBA00023163"/>
    </source>
</evidence>
<organism evidence="9 10">
    <name type="scientific">Candidatus Doudnabacteria bacterium RIFCSPHIGHO2_01_FULL_46_14</name>
    <dbReference type="NCBI Taxonomy" id="1817824"/>
    <lineage>
        <taxon>Bacteria</taxon>
        <taxon>Candidatus Doudnaibacteriota</taxon>
    </lineage>
</organism>
<dbReference type="AlphaFoldDB" id="A0A1F5NPR2"/>
<comment type="subunit">
    <text evidence="7">Forms oligomers.</text>
</comment>
<evidence type="ECO:0000256" key="1">
    <source>
        <dbReference type="ARBA" id="ARBA00013860"/>
    </source>
</evidence>
<comment type="caution">
    <text evidence="9">The sequence shown here is derived from an EMBL/GenBank/DDBJ whole genome shotgun (WGS) entry which is preliminary data.</text>
</comment>
<reference evidence="9 10" key="1">
    <citation type="journal article" date="2016" name="Nat. Commun.">
        <title>Thousands of microbial genomes shed light on interconnected biogeochemical processes in an aquifer system.</title>
        <authorList>
            <person name="Anantharaman K."/>
            <person name="Brown C.T."/>
            <person name="Hug L.A."/>
            <person name="Sharon I."/>
            <person name="Castelle C.J."/>
            <person name="Probst A.J."/>
            <person name="Thomas B.C."/>
            <person name="Singh A."/>
            <person name="Wilkins M.J."/>
            <person name="Karaoz U."/>
            <person name="Brodie E.L."/>
            <person name="Williams K.H."/>
            <person name="Hubbard S.S."/>
            <person name="Banfield J.F."/>
        </authorList>
    </citation>
    <scope>NUCLEOTIDE SEQUENCE [LARGE SCALE GENOMIC DNA]</scope>
</reference>
<dbReference type="NCBIfam" id="TIGR00242">
    <property type="entry name" value="division/cell wall cluster transcriptional repressor MraZ"/>
    <property type="match status" value="1"/>
</dbReference>
<name>A0A1F5NPR2_9BACT</name>
<feature type="domain" description="SpoVT-AbrB" evidence="8">
    <location>
        <begin position="10"/>
        <end position="52"/>
    </location>
</feature>
<dbReference type="InterPro" id="IPR035642">
    <property type="entry name" value="MraZ_N"/>
</dbReference>
<dbReference type="InterPro" id="IPR020603">
    <property type="entry name" value="MraZ_dom"/>
</dbReference>
<comment type="similarity">
    <text evidence="7">Belongs to the MraZ family.</text>
</comment>
<keyword evidence="3" id="KW-0677">Repeat</keyword>
<keyword evidence="9" id="KW-0131">Cell cycle</keyword>
<feature type="domain" description="SpoVT-AbrB" evidence="8">
    <location>
        <begin position="81"/>
        <end position="124"/>
    </location>
</feature>
<accession>A0A1F5NPR2</accession>
<dbReference type="GO" id="GO:0005737">
    <property type="term" value="C:cytoplasm"/>
    <property type="evidence" value="ECO:0007669"/>
    <property type="project" value="UniProtKB-UniRule"/>
</dbReference>
<comment type="subcellular location">
    <subcellularLocation>
        <location evidence="7">Cytoplasm</location>
        <location evidence="7">Nucleoid</location>
    </subcellularLocation>
</comment>
<keyword evidence="5 7" id="KW-0238">DNA-binding</keyword>
<keyword evidence="2 7" id="KW-0963">Cytoplasm</keyword>
<evidence type="ECO:0000256" key="5">
    <source>
        <dbReference type="ARBA" id="ARBA00023125"/>
    </source>
</evidence>
<evidence type="ECO:0000256" key="7">
    <source>
        <dbReference type="HAMAP-Rule" id="MF_01008"/>
    </source>
</evidence>
<dbReference type="GO" id="GO:0000976">
    <property type="term" value="F:transcription cis-regulatory region binding"/>
    <property type="evidence" value="ECO:0007669"/>
    <property type="project" value="TreeGrafter"/>
</dbReference>